<dbReference type="PROSITE" id="PS50887">
    <property type="entry name" value="GGDEF"/>
    <property type="match status" value="1"/>
</dbReference>
<dbReference type="Pfam" id="PF00563">
    <property type="entry name" value="EAL"/>
    <property type="match status" value="1"/>
</dbReference>
<dbReference type="SMART" id="SM00052">
    <property type="entry name" value="EAL"/>
    <property type="match status" value="1"/>
</dbReference>
<keyword evidence="1" id="KW-0812">Transmembrane</keyword>
<feature type="transmembrane region" description="Helical" evidence="1">
    <location>
        <begin position="151"/>
        <end position="168"/>
    </location>
</feature>
<keyword evidence="5" id="KW-1185">Reference proteome</keyword>
<dbReference type="InterPro" id="IPR000160">
    <property type="entry name" value="GGDEF_dom"/>
</dbReference>
<dbReference type="OrthoDB" id="9813903at2"/>
<dbReference type="RefSeq" id="WP_143950397.1">
    <property type="nucleotide sequence ID" value="NZ_BAABMB010000003.1"/>
</dbReference>
<reference evidence="4 5" key="1">
    <citation type="submission" date="2019-07" db="EMBL/GenBank/DDBJ databases">
        <title>Qingshengfaniella alkalisoli gen. nov., sp. nov., isolated from saline soil.</title>
        <authorList>
            <person name="Xu L."/>
            <person name="Huang X.-X."/>
            <person name="Sun J.-Q."/>
        </authorList>
    </citation>
    <scope>NUCLEOTIDE SEQUENCE [LARGE SCALE GENOMIC DNA]</scope>
    <source>
        <strain evidence="4 5">DSM 27279</strain>
    </source>
</reference>
<dbReference type="SMART" id="SM00267">
    <property type="entry name" value="GGDEF"/>
    <property type="match status" value="1"/>
</dbReference>
<feature type="transmembrane region" description="Helical" evidence="1">
    <location>
        <begin position="62"/>
        <end position="81"/>
    </location>
</feature>
<feature type="domain" description="EAL" evidence="2">
    <location>
        <begin position="391"/>
        <end position="645"/>
    </location>
</feature>
<dbReference type="InterPro" id="IPR001633">
    <property type="entry name" value="EAL_dom"/>
</dbReference>
<feature type="domain" description="GGDEF" evidence="3">
    <location>
        <begin position="251"/>
        <end position="386"/>
    </location>
</feature>
<evidence type="ECO:0000313" key="4">
    <source>
        <dbReference type="EMBL" id="TSH90480.1"/>
    </source>
</evidence>
<dbReference type="InterPro" id="IPR029787">
    <property type="entry name" value="Nucleotide_cyclase"/>
</dbReference>
<gene>
    <name evidence="4" type="ORF">FOZ76_21965</name>
</gene>
<evidence type="ECO:0000256" key="1">
    <source>
        <dbReference type="SAM" id="Phobius"/>
    </source>
</evidence>
<dbReference type="CDD" id="cd01949">
    <property type="entry name" value="GGDEF"/>
    <property type="match status" value="1"/>
</dbReference>
<dbReference type="EMBL" id="VLTJ01000039">
    <property type="protein sequence ID" value="TSH90480.1"/>
    <property type="molecule type" value="Genomic_DNA"/>
</dbReference>
<feature type="transmembrane region" description="Helical" evidence="1">
    <location>
        <begin position="102"/>
        <end position="122"/>
    </location>
</feature>
<evidence type="ECO:0000259" key="3">
    <source>
        <dbReference type="PROSITE" id="PS50887"/>
    </source>
</evidence>
<comment type="caution">
    <text evidence="4">The sequence shown here is derived from an EMBL/GenBank/DDBJ whole genome shotgun (WGS) entry which is preliminary data.</text>
</comment>
<evidence type="ECO:0000259" key="2">
    <source>
        <dbReference type="PROSITE" id="PS50883"/>
    </source>
</evidence>
<dbReference type="InterPro" id="IPR035919">
    <property type="entry name" value="EAL_sf"/>
</dbReference>
<dbReference type="PROSITE" id="PS50883">
    <property type="entry name" value="EAL"/>
    <property type="match status" value="1"/>
</dbReference>
<accession>A0A556AC79</accession>
<name>A0A556AC79_9BURK</name>
<dbReference type="Pfam" id="PF00990">
    <property type="entry name" value="GGDEF"/>
    <property type="match status" value="1"/>
</dbReference>
<feature type="transmembrane region" description="Helical" evidence="1">
    <location>
        <begin position="37"/>
        <end position="56"/>
    </location>
</feature>
<dbReference type="InterPro" id="IPR043128">
    <property type="entry name" value="Rev_trsase/Diguanyl_cyclase"/>
</dbReference>
<dbReference type="NCBIfam" id="TIGR00254">
    <property type="entry name" value="GGDEF"/>
    <property type="match status" value="1"/>
</dbReference>
<dbReference type="Gene3D" id="3.30.70.270">
    <property type="match status" value="1"/>
</dbReference>
<organism evidence="4 5">
    <name type="scientific">Verticiella sediminum</name>
    <dbReference type="NCBI Taxonomy" id="1247510"/>
    <lineage>
        <taxon>Bacteria</taxon>
        <taxon>Pseudomonadati</taxon>
        <taxon>Pseudomonadota</taxon>
        <taxon>Betaproteobacteria</taxon>
        <taxon>Burkholderiales</taxon>
        <taxon>Alcaligenaceae</taxon>
        <taxon>Verticiella</taxon>
    </lineage>
</organism>
<dbReference type="Proteomes" id="UP000318405">
    <property type="component" value="Unassembled WGS sequence"/>
</dbReference>
<keyword evidence="1" id="KW-1133">Transmembrane helix</keyword>
<protein>
    <submittedName>
        <fullName evidence="4">EAL domain-containing protein</fullName>
    </submittedName>
</protein>
<dbReference type="SUPFAM" id="SSF55073">
    <property type="entry name" value="Nucleotide cyclase"/>
    <property type="match status" value="1"/>
</dbReference>
<proteinExistence type="predicted"/>
<dbReference type="SUPFAM" id="SSF141868">
    <property type="entry name" value="EAL domain-like"/>
    <property type="match status" value="1"/>
</dbReference>
<sequence length="652" mass="71246">MVVRRTLGYLARIVAIRSDKPELLKAQLTALSRMIPLLYFILVANAWVLSITFVGLAPDWLALYVALALSVVCGLRLALWWPKKGAILSNRKCVRELMHTNVFAALLGIGFSLWALSLFPYGGTYEKAHVGLFLTITTLGSMLCLIHLRSAALLVAVTVAVPFVLYFVSTGVPAFVGMAINVTLVTIAAVIVILFQYRDFTRMVQARTRTETLSNENLRLANVDSLTGLPNRRAFFTYLDAAFCTAQSRGARLALGIIDLNGFKAVNDLYGHAVGDKLLVQVASRLSGIHASNGASFLSRLGGDEFAYAVADAPDNEALVVRAEEIVSLLRKPFVLAEAIVQISGSIGITVYPEMASSAEQLFERTDYALYHGKHERRGRAVLFSSDHEAQINSEARIEQALKLADFAQELTVAFQPIFDIRSQATIGFEALARWSSPSLGRISPAQFVPIAERTGIISALTRPLLEKALLEAGKWPDDVRLSFNLSAHDLGSPDNLAAIVGIIEGSGFDPGRLDLEITETAFTHDFEQVHQSVDRLRRLGCGISLDDFGTGYSSLSRLHALPLTRIKIDRSFVTGLHKNPASLKIVKSLLVLSRDMGLDCVVEGVETREEMAALRELGAVMAQGYFYSPPIAQNDVLSFLHDQTMPLLQAG</sequence>
<feature type="transmembrane region" description="Helical" evidence="1">
    <location>
        <begin position="174"/>
        <end position="197"/>
    </location>
</feature>
<evidence type="ECO:0000313" key="5">
    <source>
        <dbReference type="Proteomes" id="UP000318405"/>
    </source>
</evidence>
<dbReference type="AlphaFoldDB" id="A0A556AC79"/>
<dbReference type="PANTHER" id="PTHR44757:SF2">
    <property type="entry name" value="BIOFILM ARCHITECTURE MAINTENANCE PROTEIN MBAA"/>
    <property type="match status" value="1"/>
</dbReference>
<dbReference type="Gene3D" id="3.20.20.450">
    <property type="entry name" value="EAL domain"/>
    <property type="match status" value="1"/>
</dbReference>
<dbReference type="InterPro" id="IPR052155">
    <property type="entry name" value="Biofilm_reg_signaling"/>
</dbReference>
<dbReference type="PANTHER" id="PTHR44757">
    <property type="entry name" value="DIGUANYLATE CYCLASE DGCP"/>
    <property type="match status" value="1"/>
</dbReference>
<keyword evidence="1" id="KW-0472">Membrane</keyword>
<dbReference type="CDD" id="cd01948">
    <property type="entry name" value="EAL"/>
    <property type="match status" value="1"/>
</dbReference>